<keyword evidence="2" id="KW-0808">Transferase</keyword>
<dbReference type="AlphaFoldDB" id="A0A6J4T7B6"/>
<feature type="non-terminal residue" evidence="2">
    <location>
        <position position="1"/>
    </location>
</feature>
<sequence length="105" mass="11940">PVVGRRGPRVGRRGALHPEAAEGADDGCSDTLRRGVRAVLRRGAAAPAGRDARHAPRARQPGRGDRRRRSARRRIPRPEPGRRRRPRPLRRPYRRERRRPAGCRV</sequence>
<reference evidence="2" key="1">
    <citation type="submission" date="2020-02" db="EMBL/GenBank/DDBJ databases">
        <authorList>
            <person name="Meier V. D."/>
        </authorList>
    </citation>
    <scope>NUCLEOTIDE SEQUENCE</scope>
    <source>
        <strain evidence="2">AVDCRST_MAG12</strain>
    </source>
</reference>
<dbReference type="EC" id="2.1.3.2" evidence="2"/>
<proteinExistence type="predicted"/>
<feature type="compositionally biased region" description="Basic residues" evidence="1">
    <location>
        <begin position="1"/>
        <end position="15"/>
    </location>
</feature>
<feature type="region of interest" description="Disordered" evidence="1">
    <location>
        <begin position="1"/>
        <end position="30"/>
    </location>
</feature>
<feature type="compositionally biased region" description="Basic residues" evidence="1">
    <location>
        <begin position="65"/>
        <end position="75"/>
    </location>
</feature>
<dbReference type="EMBL" id="CADCVK010000484">
    <property type="protein sequence ID" value="CAA9515143.1"/>
    <property type="molecule type" value="Genomic_DNA"/>
</dbReference>
<dbReference type="GO" id="GO:0004070">
    <property type="term" value="F:aspartate carbamoyltransferase activity"/>
    <property type="evidence" value="ECO:0007669"/>
    <property type="project" value="UniProtKB-EC"/>
</dbReference>
<gene>
    <name evidence="2" type="ORF">AVDCRST_MAG12-3433</name>
</gene>
<feature type="region of interest" description="Disordered" evidence="1">
    <location>
        <begin position="42"/>
        <end position="105"/>
    </location>
</feature>
<evidence type="ECO:0000313" key="2">
    <source>
        <dbReference type="EMBL" id="CAA9515143.1"/>
    </source>
</evidence>
<evidence type="ECO:0000256" key="1">
    <source>
        <dbReference type="SAM" id="MobiDB-lite"/>
    </source>
</evidence>
<protein>
    <submittedName>
        <fullName evidence="2">Aspartate carbamoyltransferase</fullName>
        <ecNumber evidence="2">2.1.3.2</ecNumber>
    </submittedName>
</protein>
<feature type="compositionally biased region" description="Basic residues" evidence="1">
    <location>
        <begin position="82"/>
        <end position="105"/>
    </location>
</feature>
<organism evidence="2">
    <name type="scientific">uncultured Rubrobacteraceae bacterium</name>
    <dbReference type="NCBI Taxonomy" id="349277"/>
    <lineage>
        <taxon>Bacteria</taxon>
        <taxon>Bacillati</taxon>
        <taxon>Actinomycetota</taxon>
        <taxon>Rubrobacteria</taxon>
        <taxon>Rubrobacterales</taxon>
        <taxon>Rubrobacteraceae</taxon>
        <taxon>environmental samples</taxon>
    </lineage>
</organism>
<feature type="non-terminal residue" evidence="2">
    <location>
        <position position="105"/>
    </location>
</feature>
<name>A0A6J4T7B6_9ACTN</name>
<accession>A0A6J4T7B6</accession>